<evidence type="ECO:0000313" key="2">
    <source>
        <dbReference type="EMBL" id="MDJ1182186.1"/>
    </source>
</evidence>
<dbReference type="InterPro" id="IPR025714">
    <property type="entry name" value="Methyltranfer_dom"/>
</dbReference>
<keyword evidence="3" id="KW-1185">Reference proteome</keyword>
<dbReference type="PANTHER" id="PTHR43464:SF91">
    <property type="entry name" value="SLL0487 PROTEIN"/>
    <property type="match status" value="1"/>
</dbReference>
<dbReference type="CDD" id="cd02440">
    <property type="entry name" value="AdoMet_MTases"/>
    <property type="match status" value="1"/>
</dbReference>
<dbReference type="InterPro" id="IPR029063">
    <property type="entry name" value="SAM-dependent_MTases_sf"/>
</dbReference>
<dbReference type="RefSeq" id="WP_283756839.1">
    <property type="nucleotide sequence ID" value="NZ_JAQOSQ010000002.1"/>
</dbReference>
<organism evidence="2 3">
    <name type="scientific">Roseofilum casamattae BLCC-M143</name>
    <dbReference type="NCBI Taxonomy" id="3022442"/>
    <lineage>
        <taxon>Bacteria</taxon>
        <taxon>Bacillati</taxon>
        <taxon>Cyanobacteriota</taxon>
        <taxon>Cyanophyceae</taxon>
        <taxon>Desertifilales</taxon>
        <taxon>Desertifilaceae</taxon>
        <taxon>Roseofilum</taxon>
        <taxon>Roseofilum casamattae</taxon>
    </lineage>
</organism>
<gene>
    <name evidence="2" type="ORF">PMH09_03180</name>
</gene>
<evidence type="ECO:0000259" key="1">
    <source>
        <dbReference type="Pfam" id="PF13847"/>
    </source>
</evidence>
<keyword evidence="2" id="KW-0489">Methyltransferase</keyword>
<protein>
    <submittedName>
        <fullName evidence="2">Class I SAM-dependent methyltransferase</fullName>
    </submittedName>
</protein>
<dbReference type="SUPFAM" id="SSF53335">
    <property type="entry name" value="S-adenosyl-L-methionine-dependent methyltransferases"/>
    <property type="match status" value="1"/>
</dbReference>
<dbReference type="GO" id="GO:0032259">
    <property type="term" value="P:methylation"/>
    <property type="evidence" value="ECO:0007669"/>
    <property type="project" value="UniProtKB-KW"/>
</dbReference>
<dbReference type="Pfam" id="PF13847">
    <property type="entry name" value="Methyltransf_31"/>
    <property type="match status" value="1"/>
</dbReference>
<accession>A0ABT7BSN1</accession>
<sequence length="434" mass="50045">MGELEKLKDLYDTFPYFNFPLEKSPKDDSRSLYLHNMVTAFYHRDRKVISSEGKVILDAGCASGYKSLTLAEANPGAKIVGIDLSEKSVAFARERMKFHGFENAEFHAMSIEEVGKLGLQFDYINCDEVLYLVDDIADGLSAMRSVLKPDGIIRANLHSAIERINYFRAQEIWKTLGLMDRSPQAEECQMVRDIMENLKDNVFLKVLTWNQDPEHYDELLCANHLLVGDKGFKIPDLFDALRQSELEFISMVNWDEWNLENLFKNIDELPIDFMLKLSEMSAEEQLHLYELFHCGQRLLDFWCGHPQSTLSSSSVEEWTDRQWEEATVHLHPQLMTEKFRQGAIATIREKRAISLDRYLLISPNIKPLMDSTVTSSLFPLINAPHRFLSLVERWTSLHPVDPITWEATTPGTAMEELKKLLVRLNEMGYVLLES</sequence>
<dbReference type="EMBL" id="JAQOSQ010000002">
    <property type="protein sequence ID" value="MDJ1182186.1"/>
    <property type="molecule type" value="Genomic_DNA"/>
</dbReference>
<dbReference type="GO" id="GO:0008168">
    <property type="term" value="F:methyltransferase activity"/>
    <property type="evidence" value="ECO:0007669"/>
    <property type="project" value="UniProtKB-KW"/>
</dbReference>
<keyword evidence="2" id="KW-0808">Transferase</keyword>
<reference evidence="2 3" key="1">
    <citation type="submission" date="2023-01" db="EMBL/GenBank/DDBJ databases">
        <title>Novel diversity within Roseofilum (Cyanobacteria; Desertifilaceae) from marine benthic mats with descriptions of four novel species.</title>
        <authorList>
            <person name="Wang Y."/>
            <person name="Berthold D.E."/>
            <person name="Hu J."/>
            <person name="Lefler F.W."/>
            <person name="Laughinghouse H.D. IV."/>
        </authorList>
    </citation>
    <scope>NUCLEOTIDE SEQUENCE [LARGE SCALE GENOMIC DNA]</scope>
    <source>
        <strain evidence="2 3">BLCC-M143</strain>
    </source>
</reference>
<name>A0ABT7BSN1_9CYAN</name>
<dbReference type="PANTHER" id="PTHR43464">
    <property type="entry name" value="METHYLTRANSFERASE"/>
    <property type="match status" value="1"/>
</dbReference>
<comment type="caution">
    <text evidence="2">The sequence shown here is derived from an EMBL/GenBank/DDBJ whole genome shotgun (WGS) entry which is preliminary data.</text>
</comment>
<evidence type="ECO:0000313" key="3">
    <source>
        <dbReference type="Proteomes" id="UP001232992"/>
    </source>
</evidence>
<dbReference type="Proteomes" id="UP001232992">
    <property type="component" value="Unassembled WGS sequence"/>
</dbReference>
<proteinExistence type="predicted"/>
<dbReference type="Gene3D" id="3.40.50.150">
    <property type="entry name" value="Vaccinia Virus protein VP39"/>
    <property type="match status" value="1"/>
</dbReference>
<feature type="domain" description="Methyltransferase" evidence="1">
    <location>
        <begin position="51"/>
        <end position="159"/>
    </location>
</feature>